<sequence>MITDTLNTLTTIYGCISTAVSEFQCMKDINEITNKKFPIYERILYSLQESMERIIKIFKNKIPIRHTLKFDFLDILQLKLDGITGLLDMFKKWDKIMGVRKCCSFEQLVFLIRNPRPSNILQQLETTINDIEPVIKDVIKLEYDILGTAIDIEHPILQKAWVMVGANQLNESDIPLHTLVEHLFSMYETENNYLVINKEYILKRITDFLIIFDGMASLVSDGRLSIVELNYCKPSKYNSSSVKEMVNITDKEQYENLFPFIKDIPIKKDDESEEDTFTYTHYDADIPIDFKDRVCVDYTGHRTIKEPLCVGYGADFNNLKACEFIVSSDLLPSNKYQLYGVEVECSATDQGFGGTNQSHLRYQINDEITVKAFQVDRELCRDNIYHFSIPPEDIKLGDTVKLWIFSPGWSGWCMWLNSVKASANFIPANM</sequence>
<name>A0A6C0KEU1_9ZZZZ</name>
<proteinExistence type="predicted"/>
<organism evidence="1">
    <name type="scientific">viral metagenome</name>
    <dbReference type="NCBI Taxonomy" id="1070528"/>
    <lineage>
        <taxon>unclassified sequences</taxon>
        <taxon>metagenomes</taxon>
        <taxon>organismal metagenomes</taxon>
    </lineage>
</organism>
<dbReference type="AlphaFoldDB" id="A0A6C0KEU1"/>
<evidence type="ECO:0000313" key="1">
    <source>
        <dbReference type="EMBL" id="QHU16532.1"/>
    </source>
</evidence>
<protein>
    <submittedName>
        <fullName evidence="1">Uncharacterized protein</fullName>
    </submittedName>
</protein>
<dbReference type="EMBL" id="MN740886">
    <property type="protein sequence ID" value="QHU16532.1"/>
    <property type="molecule type" value="Genomic_DNA"/>
</dbReference>
<reference evidence="1" key="1">
    <citation type="journal article" date="2020" name="Nature">
        <title>Giant virus diversity and host interactions through global metagenomics.</title>
        <authorList>
            <person name="Schulz F."/>
            <person name="Roux S."/>
            <person name="Paez-Espino D."/>
            <person name="Jungbluth S."/>
            <person name="Walsh D.A."/>
            <person name="Denef V.J."/>
            <person name="McMahon K.D."/>
            <person name="Konstantinidis K.T."/>
            <person name="Eloe-Fadrosh E.A."/>
            <person name="Kyrpides N.C."/>
            <person name="Woyke T."/>
        </authorList>
    </citation>
    <scope>NUCLEOTIDE SEQUENCE</scope>
    <source>
        <strain evidence="1">GVMAG-S-3300012000-53</strain>
    </source>
</reference>
<accession>A0A6C0KEU1</accession>